<dbReference type="EMBL" id="HBGF01029750">
    <property type="protein sequence ID" value="CAD9125768.1"/>
    <property type="molecule type" value="Transcribed_RNA"/>
</dbReference>
<gene>
    <name evidence="2" type="ORF">NDES1114_LOCUS19771</name>
</gene>
<feature type="compositionally biased region" description="Basic and acidic residues" evidence="1">
    <location>
        <begin position="15"/>
        <end position="26"/>
    </location>
</feature>
<dbReference type="AlphaFoldDB" id="A0A7S1Q8R9"/>
<evidence type="ECO:0000313" key="2">
    <source>
        <dbReference type="EMBL" id="CAD9125768.1"/>
    </source>
</evidence>
<protein>
    <submittedName>
        <fullName evidence="2">Uncharacterized protein</fullName>
    </submittedName>
</protein>
<proteinExistence type="predicted"/>
<feature type="region of interest" description="Disordered" evidence="1">
    <location>
        <begin position="1"/>
        <end position="26"/>
    </location>
</feature>
<sequence>MAAPSEANPWAPVAEWHETSSNTERDKRKKVLAPLLEHALQAPHRLGIHDCTVIVTAARSIVDIVEPPQRATAGCLLALALRRTSALIGPRSIYAMADALLTIALDAGSKSRMYRRALAMAVIAHALQLHPRVGSNPTFGDPGNGQKCRFVTALPALLQELGAKRQWAKRTTLQTKGDQEQLFDDVATFRCAIATVVEVLAAAGVIGGADVLLPLLDEPGYKARDLATRRAALAALASCAAAHRWAKKSRGVSDRSAAMLLSRDVDHIAPDKTAQKQRFVKAMPTPVVWTWDDRCVRHVVALAARAAAGPAAQTDHHGVVLRLTQGGTTEGALDGAAAAANAAHLQVLGPAVAARLVQAVVSSALTASVPVALAALGSTRVVFQALTRAVLRDRNAMGDFTANVNELTAPLYGALQHLYRHLPTSDRVLAAAGAAWVDAMILRHASRSLDASDASDALREITEALAGRNGCAAVAQSALASLGAVAAIAPTPAAADTLVSPFRAPLTSLFADAVMATVGRPLTGDPIQPHVNPSALARSFFAVVDGTGLAAAAASSSAMTEASPPCYTVLALDAVASELDPLDTRLTAVTSDRAVIAGLWAQRNGAEHAAGGSGGPTTMRLHQALLLAPSESSRVALSCVLNTLAKTSS</sequence>
<name>A0A7S1Q8R9_NEODS</name>
<evidence type="ECO:0000256" key="1">
    <source>
        <dbReference type="SAM" id="MobiDB-lite"/>
    </source>
</evidence>
<organism evidence="2">
    <name type="scientific">Neobodo designis</name>
    <name type="common">Flagellated protozoan</name>
    <name type="synonym">Bodo designis</name>
    <dbReference type="NCBI Taxonomy" id="312471"/>
    <lineage>
        <taxon>Eukaryota</taxon>
        <taxon>Discoba</taxon>
        <taxon>Euglenozoa</taxon>
        <taxon>Kinetoplastea</taxon>
        <taxon>Metakinetoplastina</taxon>
        <taxon>Neobodonida</taxon>
        <taxon>Neobodo</taxon>
    </lineage>
</organism>
<accession>A0A7S1Q8R9</accession>
<reference evidence="2" key="1">
    <citation type="submission" date="2021-01" db="EMBL/GenBank/DDBJ databases">
        <authorList>
            <person name="Corre E."/>
            <person name="Pelletier E."/>
            <person name="Niang G."/>
            <person name="Scheremetjew M."/>
            <person name="Finn R."/>
            <person name="Kale V."/>
            <person name="Holt S."/>
            <person name="Cochrane G."/>
            <person name="Meng A."/>
            <person name="Brown T."/>
            <person name="Cohen L."/>
        </authorList>
    </citation>
    <scope>NUCLEOTIDE SEQUENCE</scope>
    <source>
        <strain evidence="2">CCAP 1951/1</strain>
    </source>
</reference>